<dbReference type="InterPro" id="IPR000055">
    <property type="entry name" value="Restrct_endonuc_typeI_TRD"/>
</dbReference>
<evidence type="ECO:0000313" key="7">
    <source>
        <dbReference type="Proteomes" id="UP001589589"/>
    </source>
</evidence>
<feature type="domain" description="Type I restriction modification DNA specificity" evidence="5">
    <location>
        <begin position="256"/>
        <end position="367"/>
    </location>
</feature>
<organism evidence="6 7">
    <name type="scientific">Flavobacterium branchiarum</name>
    <dbReference type="NCBI Taxonomy" id="1114870"/>
    <lineage>
        <taxon>Bacteria</taxon>
        <taxon>Pseudomonadati</taxon>
        <taxon>Bacteroidota</taxon>
        <taxon>Flavobacteriia</taxon>
        <taxon>Flavobacteriales</taxon>
        <taxon>Flavobacteriaceae</taxon>
        <taxon>Flavobacterium</taxon>
    </lineage>
</organism>
<reference evidence="6 7" key="1">
    <citation type="submission" date="2024-09" db="EMBL/GenBank/DDBJ databases">
        <authorList>
            <person name="Sun Q."/>
            <person name="Mori K."/>
        </authorList>
    </citation>
    <scope>NUCLEOTIDE SEQUENCE [LARGE SCALE GENOMIC DNA]</scope>
    <source>
        <strain evidence="6 7">CECT 7908</strain>
    </source>
</reference>
<keyword evidence="6" id="KW-0378">Hydrolase</keyword>
<dbReference type="EC" id="3.1.21.-" evidence="6"/>
<accession>A0ABV5FNQ8</accession>
<dbReference type="EMBL" id="JBHMEX010000043">
    <property type="protein sequence ID" value="MFB9065147.1"/>
    <property type="molecule type" value="Genomic_DNA"/>
</dbReference>
<dbReference type="PANTHER" id="PTHR30408">
    <property type="entry name" value="TYPE-1 RESTRICTION ENZYME ECOKI SPECIFICITY PROTEIN"/>
    <property type="match status" value="1"/>
</dbReference>
<dbReference type="Pfam" id="PF01420">
    <property type="entry name" value="Methylase_S"/>
    <property type="match status" value="2"/>
</dbReference>
<dbReference type="InterPro" id="IPR044946">
    <property type="entry name" value="Restrct_endonuc_typeI_TRD_sf"/>
</dbReference>
<keyword evidence="7" id="KW-1185">Reference proteome</keyword>
<comment type="similarity">
    <text evidence="1">Belongs to the type-I restriction system S methylase family.</text>
</comment>
<proteinExistence type="inferred from homology"/>
<name>A0ABV5FNQ8_9FLAO</name>
<evidence type="ECO:0000256" key="2">
    <source>
        <dbReference type="ARBA" id="ARBA00022747"/>
    </source>
</evidence>
<dbReference type="CDD" id="cd17274">
    <property type="entry name" value="RMtype1_S_Eco540ANI-TRD1-CR1_like"/>
    <property type="match status" value="1"/>
</dbReference>
<dbReference type="PANTHER" id="PTHR30408:SF12">
    <property type="entry name" value="TYPE I RESTRICTION ENZYME MJAVIII SPECIFICITY SUBUNIT"/>
    <property type="match status" value="1"/>
</dbReference>
<keyword evidence="3" id="KW-0238">DNA-binding</keyword>
<protein>
    <submittedName>
        <fullName evidence="6">Restriction endonuclease subunit S</fullName>
        <ecNumber evidence="6">3.1.21.-</ecNumber>
    </submittedName>
</protein>
<gene>
    <name evidence="6" type="ORF">ACFFUQ_14070</name>
</gene>
<feature type="domain" description="Type I restriction modification DNA specificity" evidence="5">
    <location>
        <begin position="16"/>
        <end position="172"/>
    </location>
</feature>
<keyword evidence="6" id="KW-0540">Nuclease</keyword>
<keyword evidence="4" id="KW-0175">Coiled coil</keyword>
<evidence type="ECO:0000259" key="5">
    <source>
        <dbReference type="Pfam" id="PF01420"/>
    </source>
</evidence>
<evidence type="ECO:0000313" key="6">
    <source>
        <dbReference type="EMBL" id="MFB9065147.1"/>
    </source>
</evidence>
<dbReference type="SUPFAM" id="SSF116734">
    <property type="entry name" value="DNA methylase specificity domain"/>
    <property type="match status" value="2"/>
</dbReference>
<dbReference type="RefSeq" id="WP_055133792.1">
    <property type="nucleotide sequence ID" value="NZ_JAUFQQ010000003.1"/>
</dbReference>
<keyword evidence="2" id="KW-0680">Restriction system</keyword>
<sequence>MDKKTGYKKTPLGTVPSNWNIVEILEVLEYEQPSKYLTNNINKVNNLNNMPVLTANKAFVLGYTEDQDGIYNPDNPVIIFDDFTTASRYIDFRFKIKSSAIKILTAKAGNDTKFLYERLQLVKINTEDHKRRWISEFQEIAIALPPINEQNEIAKLSFTWDRSIRYNEQLLENFINRRRALVLKLTSDIGMNVVLTPLAKGVIKVKTGFIPEKEIFYQEIGIRSHAKGIFHKEPVTGKSLGNKSVFWIEPDCFVVNIVFAWEQAIAKTTEAERGMIASHRFPMYKPKEGVLDLDYLLYFFKSAKGKNLLELASPGGAGRNKTLGQSEFLKLKIPVPPIEEQKEIVRLLNTADKEIELQKKKIEAIKQQKKGLMQQLLTGKKRLKINTI</sequence>
<evidence type="ECO:0000256" key="4">
    <source>
        <dbReference type="SAM" id="Coils"/>
    </source>
</evidence>
<dbReference type="Gene3D" id="3.90.220.20">
    <property type="entry name" value="DNA methylase specificity domains"/>
    <property type="match status" value="2"/>
</dbReference>
<dbReference type="GO" id="GO:0016787">
    <property type="term" value="F:hydrolase activity"/>
    <property type="evidence" value="ECO:0007669"/>
    <property type="project" value="UniProtKB-KW"/>
</dbReference>
<feature type="coiled-coil region" evidence="4">
    <location>
        <begin position="348"/>
        <end position="375"/>
    </location>
</feature>
<keyword evidence="6" id="KW-0255">Endonuclease</keyword>
<dbReference type="GeneID" id="93132107"/>
<evidence type="ECO:0000256" key="3">
    <source>
        <dbReference type="ARBA" id="ARBA00023125"/>
    </source>
</evidence>
<evidence type="ECO:0000256" key="1">
    <source>
        <dbReference type="ARBA" id="ARBA00010923"/>
    </source>
</evidence>
<dbReference type="GO" id="GO:0004519">
    <property type="term" value="F:endonuclease activity"/>
    <property type="evidence" value="ECO:0007669"/>
    <property type="project" value="UniProtKB-KW"/>
</dbReference>
<dbReference type="InterPro" id="IPR052021">
    <property type="entry name" value="Type-I_RS_S_subunit"/>
</dbReference>
<dbReference type="Proteomes" id="UP001589589">
    <property type="component" value="Unassembled WGS sequence"/>
</dbReference>
<comment type="caution">
    <text evidence="6">The sequence shown here is derived from an EMBL/GenBank/DDBJ whole genome shotgun (WGS) entry which is preliminary data.</text>
</comment>